<dbReference type="OrthoDB" id="2592902at2759"/>
<dbReference type="EMBL" id="SDIL01000027">
    <property type="protein sequence ID" value="RXK39735.1"/>
    <property type="molecule type" value="Genomic_DNA"/>
</dbReference>
<organism evidence="2 3">
    <name type="scientific">Tremella mesenterica</name>
    <name type="common">Jelly fungus</name>
    <dbReference type="NCBI Taxonomy" id="5217"/>
    <lineage>
        <taxon>Eukaryota</taxon>
        <taxon>Fungi</taxon>
        <taxon>Dikarya</taxon>
        <taxon>Basidiomycota</taxon>
        <taxon>Agaricomycotina</taxon>
        <taxon>Tremellomycetes</taxon>
        <taxon>Tremellales</taxon>
        <taxon>Tremellaceae</taxon>
        <taxon>Tremella</taxon>
    </lineage>
</organism>
<dbReference type="PANTHER" id="PTHR31684:SF2">
    <property type="entry name" value="COILED-COIL DOMAIN-CONTAINING PROTEIN 43"/>
    <property type="match status" value="1"/>
</dbReference>
<name>A0A4Q1BPC0_TREME</name>
<dbReference type="VEuPathDB" id="FungiDB:TREMEDRAFT_66851"/>
<evidence type="ECO:0000256" key="1">
    <source>
        <dbReference type="SAM" id="MobiDB-lite"/>
    </source>
</evidence>
<protein>
    <recommendedName>
        <fullName evidence="4">Casein kinase substrate phosphoprotein PP28 domain-containing protein</fullName>
    </recommendedName>
</protein>
<feature type="region of interest" description="Disordered" evidence="1">
    <location>
        <begin position="122"/>
        <end position="198"/>
    </location>
</feature>
<feature type="region of interest" description="Disordered" evidence="1">
    <location>
        <begin position="80"/>
        <end position="110"/>
    </location>
</feature>
<dbReference type="AlphaFoldDB" id="A0A4Q1BPC0"/>
<accession>A0A4Q1BPC0</accession>
<evidence type="ECO:0000313" key="2">
    <source>
        <dbReference type="EMBL" id="RXK39735.1"/>
    </source>
</evidence>
<keyword evidence="3" id="KW-1185">Reference proteome</keyword>
<sequence>MIDEWTRLRSAAAVNQGTFVIQSSQQPAVWVSCTVDSVFSNSANSSSEPPRIPSPPPDDPPVDLAAAQRAALLRQYAYLEGDSDVEGDDRDPTAPARTGKATAEAKKAADERRRLIEEALKLDGKKKKYRKQQEVDLLAPNLNREKVAYRAQLEREAQKRDGQARKERDKAALEKQRSDAAKAKAERQKKAAKRERRA</sequence>
<dbReference type="InterPro" id="IPR037666">
    <property type="entry name" value="CCDC43"/>
</dbReference>
<feature type="compositionally biased region" description="Pro residues" evidence="1">
    <location>
        <begin position="50"/>
        <end position="59"/>
    </location>
</feature>
<evidence type="ECO:0008006" key="4">
    <source>
        <dbReference type="Google" id="ProtNLM"/>
    </source>
</evidence>
<reference evidence="2 3" key="1">
    <citation type="submission" date="2016-06" db="EMBL/GenBank/DDBJ databases">
        <title>Evolution of pathogenesis and genome organization in the Tremellales.</title>
        <authorList>
            <person name="Cuomo C."/>
            <person name="Litvintseva A."/>
            <person name="Heitman J."/>
            <person name="Chen Y."/>
            <person name="Sun S."/>
            <person name="Springer D."/>
            <person name="Dromer F."/>
            <person name="Young S."/>
            <person name="Zeng Q."/>
            <person name="Chapman S."/>
            <person name="Gujja S."/>
            <person name="Saif S."/>
            <person name="Birren B."/>
        </authorList>
    </citation>
    <scope>NUCLEOTIDE SEQUENCE [LARGE SCALE GENOMIC DNA]</scope>
    <source>
        <strain evidence="2 3">ATCC 28783</strain>
    </source>
</reference>
<evidence type="ECO:0000313" key="3">
    <source>
        <dbReference type="Proteomes" id="UP000289152"/>
    </source>
</evidence>
<proteinExistence type="predicted"/>
<feature type="region of interest" description="Disordered" evidence="1">
    <location>
        <begin position="40"/>
        <end position="63"/>
    </location>
</feature>
<gene>
    <name evidence="2" type="ORF">M231_02928</name>
</gene>
<dbReference type="PROSITE" id="PS51257">
    <property type="entry name" value="PROKAR_LIPOPROTEIN"/>
    <property type="match status" value="1"/>
</dbReference>
<comment type="caution">
    <text evidence="2">The sequence shown here is derived from an EMBL/GenBank/DDBJ whole genome shotgun (WGS) entry which is preliminary data.</text>
</comment>
<dbReference type="InParanoid" id="A0A4Q1BPC0"/>
<feature type="compositionally biased region" description="Low complexity" evidence="1">
    <location>
        <begin position="40"/>
        <end position="49"/>
    </location>
</feature>
<dbReference type="Proteomes" id="UP000289152">
    <property type="component" value="Unassembled WGS sequence"/>
</dbReference>
<feature type="compositionally biased region" description="Basic and acidic residues" evidence="1">
    <location>
        <begin position="143"/>
        <end position="189"/>
    </location>
</feature>
<dbReference type="PANTHER" id="PTHR31684">
    <property type="entry name" value="COILED-COIL DOMAIN-CONTAINING PROTEIN 43"/>
    <property type="match status" value="1"/>
</dbReference>